<gene>
    <name evidence="1" type="ORF">GGQ60_001648</name>
</gene>
<dbReference type="RefSeq" id="WP_183762048.1">
    <property type="nucleotide sequence ID" value="NZ_BMHZ01000001.1"/>
</dbReference>
<proteinExistence type="predicted"/>
<sequence>MDRRDFVYSTVMSSARGVGFSRNGAVLSELASPSSTVYNKQLTGTTLKIYS</sequence>
<dbReference type="EMBL" id="JACIEF010000002">
    <property type="protein sequence ID" value="MBB4107667.1"/>
    <property type="molecule type" value="Genomic_DNA"/>
</dbReference>
<evidence type="ECO:0000313" key="2">
    <source>
        <dbReference type="Proteomes" id="UP000532273"/>
    </source>
</evidence>
<accession>A0A7W6K9P0</accession>
<evidence type="ECO:0000313" key="1">
    <source>
        <dbReference type="EMBL" id="MBB4107667.1"/>
    </source>
</evidence>
<protein>
    <submittedName>
        <fullName evidence="1">Uncharacterized protein</fullName>
    </submittedName>
</protein>
<name>A0A7W6K9P0_9SPHI</name>
<organism evidence="1 2">
    <name type="scientific">Pedobacter zeae</name>
    <dbReference type="NCBI Taxonomy" id="1737356"/>
    <lineage>
        <taxon>Bacteria</taxon>
        <taxon>Pseudomonadati</taxon>
        <taxon>Bacteroidota</taxon>
        <taxon>Sphingobacteriia</taxon>
        <taxon>Sphingobacteriales</taxon>
        <taxon>Sphingobacteriaceae</taxon>
        <taxon>Pedobacter</taxon>
    </lineage>
</organism>
<dbReference type="AlphaFoldDB" id="A0A7W6K9P0"/>
<comment type="caution">
    <text evidence="1">The sequence shown here is derived from an EMBL/GenBank/DDBJ whole genome shotgun (WGS) entry which is preliminary data.</text>
</comment>
<reference evidence="1 2" key="1">
    <citation type="submission" date="2020-08" db="EMBL/GenBank/DDBJ databases">
        <title>Genomic Encyclopedia of Type Strains, Phase IV (KMG-IV): sequencing the most valuable type-strain genomes for metagenomic binning, comparative biology and taxonomic classification.</title>
        <authorList>
            <person name="Goeker M."/>
        </authorList>
    </citation>
    <scope>NUCLEOTIDE SEQUENCE [LARGE SCALE GENOMIC DNA]</scope>
    <source>
        <strain evidence="1 2">DSM 100774</strain>
    </source>
</reference>
<dbReference type="Proteomes" id="UP000532273">
    <property type="component" value="Unassembled WGS sequence"/>
</dbReference>